<reference evidence="9" key="1">
    <citation type="journal article" date="2019" name="Int. J. Syst. Evol. Microbiol.">
        <title>The Global Catalogue of Microorganisms (GCM) 10K type strain sequencing project: providing services to taxonomists for standard genome sequencing and annotation.</title>
        <authorList>
            <consortium name="The Broad Institute Genomics Platform"/>
            <consortium name="The Broad Institute Genome Sequencing Center for Infectious Disease"/>
            <person name="Wu L."/>
            <person name="Ma J."/>
        </authorList>
    </citation>
    <scope>NUCLEOTIDE SEQUENCE [LARGE SCALE GENOMIC DNA]</scope>
    <source>
        <strain evidence="9">JCM 6307</strain>
    </source>
</reference>
<evidence type="ECO:0000259" key="7">
    <source>
        <dbReference type="Pfam" id="PF08281"/>
    </source>
</evidence>
<dbReference type="InterPro" id="IPR014284">
    <property type="entry name" value="RNA_pol_sigma-70_dom"/>
</dbReference>
<evidence type="ECO:0000256" key="3">
    <source>
        <dbReference type="ARBA" id="ARBA00023082"/>
    </source>
</evidence>
<gene>
    <name evidence="8" type="ORF">GCM10010406_50280</name>
</gene>
<keyword evidence="2" id="KW-0805">Transcription regulation</keyword>
<dbReference type="InterPro" id="IPR039425">
    <property type="entry name" value="RNA_pol_sigma-70-like"/>
</dbReference>
<feature type="region of interest" description="Disordered" evidence="5">
    <location>
        <begin position="1"/>
        <end position="26"/>
    </location>
</feature>
<dbReference type="InterPro" id="IPR013325">
    <property type="entry name" value="RNA_pol_sigma_r2"/>
</dbReference>
<evidence type="ECO:0000256" key="1">
    <source>
        <dbReference type="ARBA" id="ARBA00010641"/>
    </source>
</evidence>
<evidence type="ECO:0000256" key="2">
    <source>
        <dbReference type="ARBA" id="ARBA00023015"/>
    </source>
</evidence>
<protein>
    <submittedName>
        <fullName evidence="8">RNA polymerase sigma factor</fullName>
    </submittedName>
</protein>
<evidence type="ECO:0000256" key="4">
    <source>
        <dbReference type="ARBA" id="ARBA00023163"/>
    </source>
</evidence>
<dbReference type="InterPro" id="IPR013249">
    <property type="entry name" value="RNA_pol_sigma70_r4_t2"/>
</dbReference>
<comment type="caution">
    <text evidence="8">The sequence shown here is derived from an EMBL/GenBank/DDBJ whole genome shotgun (WGS) entry which is preliminary data.</text>
</comment>
<evidence type="ECO:0000256" key="5">
    <source>
        <dbReference type="SAM" id="MobiDB-lite"/>
    </source>
</evidence>
<dbReference type="EMBL" id="BAAATA010000042">
    <property type="protein sequence ID" value="GAA2507624.1"/>
    <property type="molecule type" value="Genomic_DNA"/>
</dbReference>
<evidence type="ECO:0000259" key="6">
    <source>
        <dbReference type="Pfam" id="PF04542"/>
    </source>
</evidence>
<proteinExistence type="inferred from homology"/>
<dbReference type="PANTHER" id="PTHR43133">
    <property type="entry name" value="RNA POLYMERASE ECF-TYPE SIGMA FACTO"/>
    <property type="match status" value="1"/>
</dbReference>
<dbReference type="NCBIfam" id="TIGR02937">
    <property type="entry name" value="sigma70-ECF"/>
    <property type="match status" value="1"/>
</dbReference>
<dbReference type="InterPro" id="IPR013324">
    <property type="entry name" value="RNA_pol_sigma_r3/r4-like"/>
</dbReference>
<keyword evidence="4" id="KW-0804">Transcription</keyword>
<feature type="domain" description="RNA polymerase sigma factor 70 region 4 type 2" evidence="7">
    <location>
        <begin position="145"/>
        <end position="195"/>
    </location>
</feature>
<keyword evidence="9" id="KW-1185">Reference proteome</keyword>
<evidence type="ECO:0000313" key="9">
    <source>
        <dbReference type="Proteomes" id="UP001501358"/>
    </source>
</evidence>
<evidence type="ECO:0000313" key="8">
    <source>
        <dbReference type="EMBL" id="GAA2507624.1"/>
    </source>
</evidence>
<organism evidence="8 9">
    <name type="scientific">Streptomyces thermolineatus</name>
    <dbReference type="NCBI Taxonomy" id="44033"/>
    <lineage>
        <taxon>Bacteria</taxon>
        <taxon>Bacillati</taxon>
        <taxon>Actinomycetota</taxon>
        <taxon>Actinomycetes</taxon>
        <taxon>Kitasatosporales</taxon>
        <taxon>Streptomycetaceae</taxon>
        <taxon>Streptomyces</taxon>
    </lineage>
</organism>
<dbReference type="InterPro" id="IPR007627">
    <property type="entry name" value="RNA_pol_sigma70_r2"/>
</dbReference>
<dbReference type="Pfam" id="PF04542">
    <property type="entry name" value="Sigma70_r2"/>
    <property type="match status" value="1"/>
</dbReference>
<dbReference type="SUPFAM" id="SSF88946">
    <property type="entry name" value="Sigma2 domain of RNA polymerase sigma factors"/>
    <property type="match status" value="1"/>
</dbReference>
<dbReference type="Gene3D" id="1.10.10.10">
    <property type="entry name" value="Winged helix-like DNA-binding domain superfamily/Winged helix DNA-binding domain"/>
    <property type="match status" value="1"/>
</dbReference>
<dbReference type="Gene3D" id="1.10.1740.10">
    <property type="match status" value="1"/>
</dbReference>
<dbReference type="PANTHER" id="PTHR43133:SF66">
    <property type="entry name" value="ECF RNA POLYMERASE SIGMA FACTOR SIGK"/>
    <property type="match status" value="1"/>
</dbReference>
<dbReference type="InterPro" id="IPR036388">
    <property type="entry name" value="WH-like_DNA-bd_sf"/>
</dbReference>
<dbReference type="SUPFAM" id="SSF88659">
    <property type="entry name" value="Sigma3 and sigma4 domains of RNA polymerase sigma factors"/>
    <property type="match status" value="1"/>
</dbReference>
<sequence length="217" mass="22898">MHGANTETTGDEEVPGGGPPQGRGADLTAAVRQARAGDEAAFRLVYRAVHPRLLAYVRSLVGPAHAEDVASDAWLQIARDLRSFRGDGDRFPAWATRVARNRAYDHLRRAGRSPLVGGDESVLTGLAAAEDTAGEALEAVATGEALAMVARLPRDQAEAVLLRVVVGLDAKSTARVLGKRPGAVRMAAHRGLRRLAEMLDGRERSGAAGARAGRGRT</sequence>
<keyword evidence="3" id="KW-0731">Sigma factor</keyword>
<accession>A0ABP5ZZ99</accession>
<feature type="domain" description="RNA polymerase sigma-70 region 2" evidence="6">
    <location>
        <begin position="46"/>
        <end position="112"/>
    </location>
</feature>
<comment type="similarity">
    <text evidence="1">Belongs to the sigma-70 factor family. ECF subfamily.</text>
</comment>
<name>A0ABP5ZZ99_9ACTN</name>
<dbReference type="Proteomes" id="UP001501358">
    <property type="component" value="Unassembled WGS sequence"/>
</dbReference>
<dbReference type="Pfam" id="PF08281">
    <property type="entry name" value="Sigma70_r4_2"/>
    <property type="match status" value="1"/>
</dbReference>